<evidence type="ECO:0000313" key="6">
    <source>
        <dbReference type="Proteomes" id="UP000233524"/>
    </source>
</evidence>
<dbReference type="STRING" id="41688.A0A2N3NAP6"/>
<dbReference type="GO" id="GO:0003735">
    <property type="term" value="F:structural constituent of ribosome"/>
    <property type="evidence" value="ECO:0007669"/>
    <property type="project" value="InterPro"/>
</dbReference>
<dbReference type="PANTHER" id="PTHR12919">
    <property type="entry name" value="30S RIBOSOMAL PROTEIN S16"/>
    <property type="match status" value="1"/>
</dbReference>
<accession>A0A2N3NAP6</accession>
<comment type="similarity">
    <text evidence="1">Belongs to the bacterial ribosomal protein bS16 family.</text>
</comment>
<dbReference type="HAMAP" id="MF_00385">
    <property type="entry name" value="Ribosomal_bS16"/>
    <property type="match status" value="1"/>
</dbReference>
<dbReference type="AlphaFoldDB" id="A0A2N3NAP6"/>
<dbReference type="InterPro" id="IPR023803">
    <property type="entry name" value="Ribosomal_bS16_dom_sf"/>
</dbReference>
<evidence type="ECO:0008006" key="7">
    <source>
        <dbReference type="Google" id="ProtNLM"/>
    </source>
</evidence>
<dbReference type="Proteomes" id="UP000233524">
    <property type="component" value="Unassembled WGS sequence"/>
</dbReference>
<dbReference type="PROSITE" id="PS00732">
    <property type="entry name" value="RIBOSOMAL_S16"/>
    <property type="match status" value="1"/>
</dbReference>
<comment type="caution">
    <text evidence="5">The sequence shown here is derived from an EMBL/GenBank/DDBJ whole genome shotgun (WGS) entry which is preliminary data.</text>
</comment>
<organism evidence="5 6">
    <name type="scientific">Lomentospora prolificans</name>
    <dbReference type="NCBI Taxonomy" id="41688"/>
    <lineage>
        <taxon>Eukaryota</taxon>
        <taxon>Fungi</taxon>
        <taxon>Dikarya</taxon>
        <taxon>Ascomycota</taxon>
        <taxon>Pezizomycotina</taxon>
        <taxon>Sordariomycetes</taxon>
        <taxon>Hypocreomycetidae</taxon>
        <taxon>Microascales</taxon>
        <taxon>Microascaceae</taxon>
        <taxon>Lomentospora</taxon>
    </lineage>
</organism>
<sequence length="121" mass="13253">MVVRIRLARFGRRNKPFYNIVVAQSRSARNSKPMEVIGTYDPIPKLDPYDNSGKFHKDIKLDVVRAKYWIGVGAQPSDTAWRILSMAGVLPSRNHGNAQSSTNTPAASNANAGQAEAQISA</sequence>
<dbReference type="PANTHER" id="PTHR12919:SF20">
    <property type="entry name" value="SMALL RIBOSOMAL SUBUNIT PROTEIN BS16M"/>
    <property type="match status" value="1"/>
</dbReference>
<dbReference type="InterPro" id="IPR000307">
    <property type="entry name" value="Ribosomal_bS16"/>
</dbReference>
<proteinExistence type="inferred from homology"/>
<dbReference type="InterPro" id="IPR020592">
    <property type="entry name" value="Ribosomal_bS16_CS"/>
</dbReference>
<dbReference type="OrthoDB" id="407221at2759"/>
<dbReference type="GO" id="GO:0032543">
    <property type="term" value="P:mitochondrial translation"/>
    <property type="evidence" value="ECO:0007669"/>
    <property type="project" value="TreeGrafter"/>
</dbReference>
<evidence type="ECO:0000313" key="5">
    <source>
        <dbReference type="EMBL" id="PKS09508.1"/>
    </source>
</evidence>
<evidence type="ECO:0000256" key="4">
    <source>
        <dbReference type="SAM" id="MobiDB-lite"/>
    </source>
</evidence>
<reference evidence="5 6" key="1">
    <citation type="journal article" date="2017" name="G3 (Bethesda)">
        <title>First Draft Genome Sequence of the Pathogenic Fungus Lomentospora prolificans (Formerly Scedosporium prolificans).</title>
        <authorList>
            <person name="Luo R."/>
            <person name="Zimin A."/>
            <person name="Workman R."/>
            <person name="Fan Y."/>
            <person name="Pertea G."/>
            <person name="Grossman N."/>
            <person name="Wear M.P."/>
            <person name="Jia B."/>
            <person name="Miller H."/>
            <person name="Casadevall A."/>
            <person name="Timp W."/>
            <person name="Zhang S.X."/>
            <person name="Salzberg S.L."/>
        </authorList>
    </citation>
    <scope>NUCLEOTIDE SEQUENCE [LARGE SCALE GENOMIC DNA]</scope>
    <source>
        <strain evidence="5 6">JHH-5317</strain>
    </source>
</reference>
<keyword evidence="2" id="KW-0689">Ribosomal protein</keyword>
<protein>
    <recommendedName>
        <fullName evidence="7">Ribosomal protein S16</fullName>
    </recommendedName>
</protein>
<evidence type="ECO:0000256" key="2">
    <source>
        <dbReference type="ARBA" id="ARBA00022980"/>
    </source>
</evidence>
<dbReference type="InParanoid" id="A0A2N3NAP6"/>
<feature type="compositionally biased region" description="Low complexity" evidence="4">
    <location>
        <begin position="97"/>
        <end position="121"/>
    </location>
</feature>
<dbReference type="SUPFAM" id="SSF54565">
    <property type="entry name" value="Ribosomal protein S16"/>
    <property type="match status" value="1"/>
</dbReference>
<feature type="region of interest" description="Disordered" evidence="4">
    <location>
        <begin position="92"/>
        <end position="121"/>
    </location>
</feature>
<gene>
    <name evidence="5" type="ORF">jhhlp_004125</name>
</gene>
<name>A0A2N3NAP6_9PEZI</name>
<dbReference type="Pfam" id="PF00886">
    <property type="entry name" value="Ribosomal_S16"/>
    <property type="match status" value="1"/>
</dbReference>
<keyword evidence="6" id="KW-1185">Reference proteome</keyword>
<evidence type="ECO:0000256" key="3">
    <source>
        <dbReference type="ARBA" id="ARBA00023274"/>
    </source>
</evidence>
<dbReference type="Gene3D" id="3.30.1320.10">
    <property type="match status" value="1"/>
</dbReference>
<dbReference type="FunCoup" id="A0A2N3NAP6">
    <property type="interactions" value="696"/>
</dbReference>
<dbReference type="NCBIfam" id="TIGR00002">
    <property type="entry name" value="S16"/>
    <property type="match status" value="1"/>
</dbReference>
<keyword evidence="3" id="KW-0687">Ribonucleoprotein</keyword>
<evidence type="ECO:0000256" key="1">
    <source>
        <dbReference type="ARBA" id="ARBA00006668"/>
    </source>
</evidence>
<dbReference type="GO" id="GO:0005763">
    <property type="term" value="C:mitochondrial small ribosomal subunit"/>
    <property type="evidence" value="ECO:0007669"/>
    <property type="project" value="TreeGrafter"/>
</dbReference>
<dbReference type="EMBL" id="NLAX01000010">
    <property type="protein sequence ID" value="PKS09508.1"/>
    <property type="molecule type" value="Genomic_DNA"/>
</dbReference>
<dbReference type="VEuPathDB" id="FungiDB:jhhlp_004125"/>